<reference evidence="1 2" key="1">
    <citation type="submission" date="2016-10" db="EMBL/GenBank/DDBJ databases">
        <authorList>
            <person name="de Groot N.N."/>
        </authorList>
    </citation>
    <scope>NUCLEOTIDE SEQUENCE [LARGE SCALE GENOMIC DNA]</scope>
    <source>
        <strain evidence="1 2">DSM 23553</strain>
    </source>
</reference>
<name>A0A1H5N5N5_9FLAO</name>
<dbReference type="EMBL" id="FNUG01000003">
    <property type="protein sequence ID" value="SEE96201.1"/>
    <property type="molecule type" value="Genomic_DNA"/>
</dbReference>
<dbReference type="RefSeq" id="WP_093113239.1">
    <property type="nucleotide sequence ID" value="NZ_FNGG01000003.1"/>
</dbReference>
<evidence type="ECO:0000313" key="2">
    <source>
        <dbReference type="Proteomes" id="UP000199448"/>
    </source>
</evidence>
<dbReference type="Proteomes" id="UP000199448">
    <property type="component" value="Unassembled WGS sequence"/>
</dbReference>
<evidence type="ECO:0000313" key="1">
    <source>
        <dbReference type="EMBL" id="SEE96201.1"/>
    </source>
</evidence>
<accession>A0A1H5N5N5</accession>
<keyword evidence="2" id="KW-1185">Reference proteome</keyword>
<proteinExistence type="predicted"/>
<sequence length="266" mass="31037">MLKISSTNRCKLFESISEEIWNKVIYNHSTGINVSEIGITNDIIATIRYHHKKIPNFGVWSNPGYKEIDNGSDIDIFVETSSGNFIWYALQAKVLKLNKKYLGTADIKKNEYQWNKLQRLEVQAGCIGKYLFYNGIIDYSYFGSDSCNRKFKESQFGCSLVDPEDVEKIAIKRNPTFYDFHPHYSIPWREIVCCKHDLSRYTLFNVTQIKRAVDYYQIAFDDTNILDEEDMIERSNDLSLNAIRQLSEINNRTADFKIVVRRTDSL</sequence>
<organism evidence="1 2">
    <name type="scientific">Salinimicrobium catena</name>
    <dbReference type="NCBI Taxonomy" id="390640"/>
    <lineage>
        <taxon>Bacteria</taxon>
        <taxon>Pseudomonadati</taxon>
        <taxon>Bacteroidota</taxon>
        <taxon>Flavobacteriia</taxon>
        <taxon>Flavobacteriales</taxon>
        <taxon>Flavobacteriaceae</taxon>
        <taxon>Salinimicrobium</taxon>
    </lineage>
</organism>
<dbReference type="AlphaFoldDB" id="A0A1H5N5N5"/>
<dbReference type="STRING" id="390640.SAMN04488034_103312"/>
<gene>
    <name evidence="1" type="ORF">SAMN04488034_103312</name>
</gene>
<dbReference type="OrthoDB" id="1441589at2"/>
<protein>
    <submittedName>
        <fullName evidence="1">Uncharacterized protein</fullName>
    </submittedName>
</protein>